<dbReference type="EMBL" id="BTRK01000005">
    <property type="protein sequence ID" value="GMR53605.1"/>
    <property type="molecule type" value="Genomic_DNA"/>
</dbReference>
<reference evidence="3" key="1">
    <citation type="submission" date="2022-10" db="EMBL/GenBank/DDBJ databases">
        <title>Genome assembly of Pristionchus species.</title>
        <authorList>
            <person name="Yoshida K."/>
            <person name="Sommer R.J."/>
        </authorList>
    </citation>
    <scope>NUCLEOTIDE SEQUENCE [LARGE SCALE GENOMIC DNA]</scope>
    <source>
        <strain evidence="2 3">RS5460</strain>
    </source>
</reference>
<feature type="non-terminal residue" evidence="1">
    <location>
        <position position="60"/>
    </location>
</feature>
<evidence type="ECO:0000313" key="3">
    <source>
        <dbReference type="Proteomes" id="UP001328107"/>
    </source>
</evidence>
<proteinExistence type="predicted"/>
<evidence type="ECO:0000313" key="2">
    <source>
        <dbReference type="EMBL" id="GMR53606.1"/>
    </source>
</evidence>
<sequence>SKAFFKFSRKCLTCAKNYSAISLYRIGLISIVGKIMKSYEEEKTDFVDQISRSALCEVRL</sequence>
<keyword evidence="3" id="KW-1185">Reference proteome</keyword>
<feature type="non-terminal residue" evidence="1">
    <location>
        <position position="1"/>
    </location>
</feature>
<organism evidence="1 3">
    <name type="scientific">Pristionchus mayeri</name>
    <dbReference type="NCBI Taxonomy" id="1317129"/>
    <lineage>
        <taxon>Eukaryota</taxon>
        <taxon>Metazoa</taxon>
        <taxon>Ecdysozoa</taxon>
        <taxon>Nematoda</taxon>
        <taxon>Chromadorea</taxon>
        <taxon>Rhabditida</taxon>
        <taxon>Rhabditina</taxon>
        <taxon>Diplogasteromorpha</taxon>
        <taxon>Diplogasteroidea</taxon>
        <taxon>Neodiplogasteridae</taxon>
        <taxon>Pristionchus</taxon>
    </lineage>
</organism>
<comment type="caution">
    <text evidence="1">The sequence shown here is derived from an EMBL/GenBank/DDBJ whole genome shotgun (WGS) entry which is preliminary data.</text>
</comment>
<dbReference type="AlphaFoldDB" id="A0AAN5D0L6"/>
<name>A0AAN5D0L6_9BILA</name>
<accession>A0AAN5D0L6</accession>
<protein>
    <submittedName>
        <fullName evidence="1">Uncharacterized protein</fullName>
    </submittedName>
</protein>
<dbReference type="EMBL" id="BTRK01000005">
    <property type="protein sequence ID" value="GMR53606.1"/>
    <property type="molecule type" value="Genomic_DNA"/>
</dbReference>
<gene>
    <name evidence="1" type="ORF">PMAYCL1PPCAC_23800</name>
    <name evidence="2" type="ORF">PMAYCL1PPCAC_23801</name>
</gene>
<dbReference type="Proteomes" id="UP001328107">
    <property type="component" value="Unassembled WGS sequence"/>
</dbReference>
<evidence type="ECO:0000313" key="1">
    <source>
        <dbReference type="EMBL" id="GMR53605.1"/>
    </source>
</evidence>
<reference evidence="1" key="2">
    <citation type="submission" date="2023-06" db="EMBL/GenBank/DDBJ databases">
        <title>Genome assembly of Pristionchus species.</title>
        <authorList>
            <person name="Yoshida K."/>
            <person name="Sommer R.J."/>
        </authorList>
    </citation>
    <scope>NUCLEOTIDE SEQUENCE</scope>
    <source>
        <strain evidence="1 3">RS5460</strain>
    </source>
</reference>